<evidence type="ECO:0000313" key="5">
    <source>
        <dbReference type="EMBL" id="KYL02845.1"/>
    </source>
</evidence>
<dbReference type="EMBL" id="LVEA01000064">
    <property type="protein sequence ID" value="KYL02845.1"/>
    <property type="molecule type" value="Genomic_DNA"/>
</dbReference>
<reference evidence="5 6" key="1">
    <citation type="submission" date="2016-03" db="EMBL/GenBank/DDBJ databases">
        <title>Comparative genomics of human isolates of Fusobacterium necrophorum.</title>
        <authorList>
            <person name="Jensen A."/>
            <person name="Bank S."/>
            <person name="Andersen P.S."/>
            <person name="Kristensen L.H."/>
            <person name="Prag J."/>
        </authorList>
    </citation>
    <scope>NUCLEOTIDE SEQUENCE [LARGE SCALE GENOMIC DNA]</scope>
    <source>
        <strain evidence="5 6">LS_1264</strain>
    </source>
</reference>
<dbReference type="AlphaFoldDB" id="A0A161PQF0"/>
<evidence type="ECO:0000313" key="6">
    <source>
        <dbReference type="Proteomes" id="UP000075816"/>
    </source>
</evidence>
<dbReference type="InterPro" id="IPR006480">
    <property type="entry name" value="Phage_holin_4_1"/>
</dbReference>
<gene>
    <name evidence="5" type="ORF">A2J07_07120</name>
</gene>
<accession>A0A161PQF0</accession>
<dbReference type="NCBIfam" id="TIGR01593">
    <property type="entry name" value="holin_tox_secr"/>
    <property type="match status" value="1"/>
</dbReference>
<evidence type="ECO:0000256" key="1">
    <source>
        <dbReference type="ARBA" id="ARBA00004141"/>
    </source>
</evidence>
<proteinExistence type="predicted"/>
<sequence length="130" mass="14633">MIEMAKTYLALCWTGWIAFLVWLIGGFDLLASVLLALMFLDFLTGLWVGYRQKNLNSKRAYKGFQKKFLILVLLCGASLMHKLAPGIGFRSLVGLFYCATEMLSIVENAAKCGVPIPRKLKRALEQLQDK</sequence>
<dbReference type="Proteomes" id="UP000075816">
    <property type="component" value="Unassembled WGS sequence"/>
</dbReference>
<keyword evidence="2" id="KW-0812">Transmembrane</keyword>
<comment type="caution">
    <text evidence="5">The sequence shown here is derived from an EMBL/GenBank/DDBJ whole genome shotgun (WGS) entry which is preliminary data.</text>
</comment>
<dbReference type="Pfam" id="PF05105">
    <property type="entry name" value="Phage_holin_4_1"/>
    <property type="match status" value="1"/>
</dbReference>
<keyword evidence="3" id="KW-1133">Transmembrane helix</keyword>
<evidence type="ECO:0000256" key="4">
    <source>
        <dbReference type="ARBA" id="ARBA00023136"/>
    </source>
</evidence>
<keyword evidence="4" id="KW-0472">Membrane</keyword>
<evidence type="ECO:0000256" key="3">
    <source>
        <dbReference type="ARBA" id="ARBA00022989"/>
    </source>
</evidence>
<organism evidence="5 6">
    <name type="scientific">Fusobacterium necrophorum subsp. funduliforme</name>
    <dbReference type="NCBI Taxonomy" id="143387"/>
    <lineage>
        <taxon>Bacteria</taxon>
        <taxon>Fusobacteriati</taxon>
        <taxon>Fusobacteriota</taxon>
        <taxon>Fusobacteriia</taxon>
        <taxon>Fusobacteriales</taxon>
        <taxon>Fusobacteriaceae</taxon>
        <taxon>Fusobacterium</taxon>
    </lineage>
</organism>
<protein>
    <submittedName>
        <fullName evidence="5">Holin</fullName>
    </submittedName>
</protein>
<name>A0A161PQF0_9FUSO</name>
<comment type="subcellular location">
    <subcellularLocation>
        <location evidence="1">Membrane</location>
        <topology evidence="1">Multi-pass membrane protein</topology>
    </subcellularLocation>
</comment>
<dbReference type="GO" id="GO:0016020">
    <property type="term" value="C:membrane"/>
    <property type="evidence" value="ECO:0007669"/>
    <property type="project" value="UniProtKB-SubCell"/>
</dbReference>
<evidence type="ECO:0000256" key="2">
    <source>
        <dbReference type="ARBA" id="ARBA00022692"/>
    </source>
</evidence>